<reference evidence="1 2" key="1">
    <citation type="submission" date="2012-11" db="EMBL/GenBank/DDBJ databases">
        <authorList>
            <person name="Linke B."/>
        </authorList>
    </citation>
    <scope>NUCLEOTIDE SEQUENCE [LARGE SCALE GENOMIC DNA]</scope>
    <source>
        <strain evidence="2">CFBP 1232</strain>
    </source>
</reference>
<reference evidence="1 2" key="2">
    <citation type="submission" date="2013-04" db="EMBL/GenBank/DDBJ databases">
        <title>Comparative genomics of 12 strains of Erwinia amylovora identifies a pan-genome with a large conserved core and provides insights into host specificity.</title>
        <authorList>
            <person name="Mann R.A."/>
            <person name="Smits T.H.M."/>
            <person name="Buehlmann A."/>
            <person name="Blom J."/>
            <person name="Goesmann A."/>
            <person name="Frey J.E."/>
            <person name="Plummer K.M."/>
            <person name="Beer S.V."/>
            <person name="Luck J."/>
            <person name="Duffy B."/>
            <person name="Rodoni B."/>
        </authorList>
    </citation>
    <scope>NUCLEOTIDE SEQUENCE [LARGE SCALE GENOMIC DNA]</scope>
    <source>
        <strain evidence="2">CFBP 1232</strain>
    </source>
</reference>
<evidence type="ECO:0000313" key="2">
    <source>
        <dbReference type="Proteomes" id="UP000013111"/>
    </source>
</evidence>
<protein>
    <submittedName>
        <fullName evidence="1">Uncharacterized protein</fullName>
    </submittedName>
</protein>
<dbReference type="AlphaFoldDB" id="A0A830ZTT4"/>
<organism evidence="1 2">
    <name type="scientific">Erwinia amylovora NBRC 12687 = CFBP 1232</name>
    <dbReference type="NCBI Taxonomy" id="1219359"/>
    <lineage>
        <taxon>Bacteria</taxon>
        <taxon>Pseudomonadati</taxon>
        <taxon>Pseudomonadota</taxon>
        <taxon>Gammaproteobacteria</taxon>
        <taxon>Enterobacterales</taxon>
        <taxon>Erwiniaceae</taxon>
        <taxon>Erwinia</taxon>
    </lineage>
</organism>
<gene>
    <name evidence="1" type="ORF">BN437_0887</name>
</gene>
<sequence>MVGAHASGFTSPFYELISHSLHNSAPDGENVGAPIVLAH</sequence>
<evidence type="ECO:0000313" key="1">
    <source>
        <dbReference type="EMBL" id="CCO92841.1"/>
    </source>
</evidence>
<proteinExistence type="predicted"/>
<dbReference type="Proteomes" id="UP000013111">
    <property type="component" value="Unassembled WGS sequence"/>
</dbReference>
<dbReference type="EMBL" id="CAPB01000008">
    <property type="protein sequence ID" value="CCO92841.1"/>
    <property type="molecule type" value="Genomic_DNA"/>
</dbReference>
<accession>A0A830ZTT4</accession>
<name>A0A830ZTT4_ERWAM</name>
<comment type="caution">
    <text evidence="1">The sequence shown here is derived from an EMBL/GenBank/DDBJ whole genome shotgun (WGS) entry which is preliminary data.</text>
</comment>